<keyword evidence="7" id="KW-0812">Transmembrane</keyword>
<keyword evidence="7" id="KW-1133">Transmembrane helix</keyword>
<reference evidence="10" key="1">
    <citation type="submission" date="2018-06" db="EMBL/GenBank/DDBJ databases">
        <authorList>
            <person name="Zhirakovskaya E."/>
        </authorList>
    </citation>
    <scope>NUCLEOTIDE SEQUENCE</scope>
</reference>
<dbReference type="Pfam" id="PF16491">
    <property type="entry name" value="Peptidase_M48_N"/>
    <property type="match status" value="1"/>
</dbReference>
<dbReference type="AlphaFoldDB" id="A0A3B0V6D2"/>
<dbReference type="CDD" id="cd07343">
    <property type="entry name" value="M48A_Zmpste24p_like"/>
    <property type="match status" value="1"/>
</dbReference>
<evidence type="ECO:0000313" key="10">
    <source>
        <dbReference type="EMBL" id="VAW39135.1"/>
    </source>
</evidence>
<feature type="domain" description="Peptidase M48" evidence="8">
    <location>
        <begin position="205"/>
        <end position="410"/>
    </location>
</feature>
<dbReference type="PANTHER" id="PTHR10120">
    <property type="entry name" value="CAAX PRENYL PROTEASE 1"/>
    <property type="match status" value="1"/>
</dbReference>
<name>A0A3B0V6D2_9ZZZZ</name>
<keyword evidence="7" id="KW-0472">Membrane</keyword>
<dbReference type="InterPro" id="IPR032456">
    <property type="entry name" value="Peptidase_M48_N"/>
</dbReference>
<proteinExistence type="predicted"/>
<organism evidence="10">
    <name type="scientific">hydrothermal vent metagenome</name>
    <dbReference type="NCBI Taxonomy" id="652676"/>
    <lineage>
        <taxon>unclassified sequences</taxon>
        <taxon>metagenomes</taxon>
        <taxon>ecological metagenomes</taxon>
    </lineage>
</organism>
<evidence type="ECO:0000259" key="8">
    <source>
        <dbReference type="Pfam" id="PF01435"/>
    </source>
</evidence>
<dbReference type="EMBL" id="UOEY01000068">
    <property type="protein sequence ID" value="VAW39135.1"/>
    <property type="molecule type" value="Genomic_DNA"/>
</dbReference>
<dbReference type="InterPro" id="IPR001915">
    <property type="entry name" value="Peptidase_M48"/>
</dbReference>
<keyword evidence="5" id="KW-0862">Zinc</keyword>
<feature type="transmembrane region" description="Helical" evidence="7">
    <location>
        <begin position="289"/>
        <end position="316"/>
    </location>
</feature>
<dbReference type="Gene3D" id="3.30.2010.10">
    <property type="entry name" value="Metalloproteases ('zincins'), catalytic domain"/>
    <property type="match status" value="1"/>
</dbReference>
<evidence type="ECO:0000256" key="2">
    <source>
        <dbReference type="ARBA" id="ARBA00022670"/>
    </source>
</evidence>
<keyword evidence="2" id="KW-0645">Protease</keyword>
<protein>
    <submittedName>
        <fullName evidence="10">Peptidase, M48 family</fullName>
    </submittedName>
</protein>
<dbReference type="GO" id="GO:0004222">
    <property type="term" value="F:metalloendopeptidase activity"/>
    <property type="evidence" value="ECO:0007669"/>
    <property type="project" value="InterPro"/>
</dbReference>
<keyword evidence="4" id="KW-0378">Hydrolase</keyword>
<accession>A0A3B0V6D2</accession>
<evidence type="ECO:0000256" key="3">
    <source>
        <dbReference type="ARBA" id="ARBA00022723"/>
    </source>
</evidence>
<evidence type="ECO:0000256" key="7">
    <source>
        <dbReference type="SAM" id="Phobius"/>
    </source>
</evidence>
<feature type="transmembrane region" description="Helical" evidence="7">
    <location>
        <begin position="172"/>
        <end position="195"/>
    </location>
</feature>
<feature type="domain" description="CAAX prenyl protease 1 N-terminal" evidence="9">
    <location>
        <begin position="30"/>
        <end position="201"/>
    </location>
</feature>
<feature type="transmembrane region" description="Helical" evidence="7">
    <location>
        <begin position="322"/>
        <end position="347"/>
    </location>
</feature>
<evidence type="ECO:0000256" key="6">
    <source>
        <dbReference type="ARBA" id="ARBA00023049"/>
    </source>
</evidence>
<keyword evidence="3" id="KW-0479">Metal-binding</keyword>
<dbReference type="InterPro" id="IPR027057">
    <property type="entry name" value="CAXX_Prtase_1"/>
</dbReference>
<dbReference type="GO" id="GO:0046872">
    <property type="term" value="F:metal ion binding"/>
    <property type="evidence" value="ECO:0007669"/>
    <property type="project" value="UniProtKB-KW"/>
</dbReference>
<keyword evidence="6" id="KW-0482">Metalloprotease</keyword>
<evidence type="ECO:0000256" key="4">
    <source>
        <dbReference type="ARBA" id="ARBA00022801"/>
    </source>
</evidence>
<feature type="transmembrane region" description="Helical" evidence="7">
    <location>
        <begin position="96"/>
        <end position="125"/>
    </location>
</feature>
<feature type="transmembrane region" description="Helical" evidence="7">
    <location>
        <begin position="62"/>
        <end position="84"/>
    </location>
</feature>
<evidence type="ECO:0000259" key="9">
    <source>
        <dbReference type="Pfam" id="PF16491"/>
    </source>
</evidence>
<sequence>MNSYLVFIIAVILIGYLLESVVALLNLRSLDPELPAEFQDVYDREEYARSQEYTRVTTRFSLLQNTVMTVLTLGFILSGGFNLVDRVARSFGLGSIVTGLIFSGLVFLISAAAELPFSVYSTFVIEERFGFNTTTVKTFVLDIVKAVLLGALIGGPLLAFVLWFFAIGGSLAWLYCWLAVVAFTVTIQFLAPVLIMPLFNTFTPLADGELKEAITAYARAERFKMKGIYTMDGSKRSTRLNAFFTGFGRFRRIVFFDTLVDKLRPGEIVAVLAHEMGHFRLRHIFKMMAATIIQMGIMFYILSLFLMNMGLFAAFGMEHLSIYASLIFFGFLYAPISLLLSIVANYFSRRHEYEADAYAVTSTGRPDAMISGLKKLCVTNLANLTPHPLNVFLNYSHPPVLARIKAIRALAEKNTPGQQGRANCQLCNRPFAPGDLARSTASNRLLCPGCLAEENNCGCTDE</sequence>
<dbReference type="Pfam" id="PF01435">
    <property type="entry name" value="Peptidase_M48"/>
    <property type="match status" value="1"/>
</dbReference>
<evidence type="ECO:0000256" key="1">
    <source>
        <dbReference type="ARBA" id="ARBA00001947"/>
    </source>
</evidence>
<gene>
    <name evidence="10" type="ORF">MNBD_DELTA04-330</name>
</gene>
<feature type="transmembrane region" description="Helical" evidence="7">
    <location>
        <begin position="6"/>
        <end position="27"/>
    </location>
</feature>
<dbReference type="GO" id="GO:0071586">
    <property type="term" value="P:CAAX-box protein processing"/>
    <property type="evidence" value="ECO:0007669"/>
    <property type="project" value="InterPro"/>
</dbReference>
<feature type="transmembrane region" description="Helical" evidence="7">
    <location>
        <begin position="146"/>
        <end position="166"/>
    </location>
</feature>
<comment type="cofactor">
    <cofactor evidence="1">
        <name>Zn(2+)</name>
        <dbReference type="ChEBI" id="CHEBI:29105"/>
    </cofactor>
</comment>
<evidence type="ECO:0000256" key="5">
    <source>
        <dbReference type="ARBA" id="ARBA00022833"/>
    </source>
</evidence>